<feature type="domain" description="Aspartate/glutamate/uridylate kinase" evidence="9">
    <location>
        <begin position="23"/>
        <end position="270"/>
    </location>
</feature>
<dbReference type="InterPro" id="IPR037528">
    <property type="entry name" value="ArgB"/>
</dbReference>
<evidence type="ECO:0000256" key="5">
    <source>
        <dbReference type="ARBA" id="ARBA00022741"/>
    </source>
</evidence>
<dbReference type="PIRSF" id="PIRSF000728">
    <property type="entry name" value="NAGK"/>
    <property type="match status" value="1"/>
</dbReference>
<dbReference type="UniPathway" id="UPA00068">
    <property type="reaction ID" value="UER00107"/>
</dbReference>
<keyword evidence="6 8" id="KW-0418">Kinase</keyword>
<accession>A0A8B3S2C7</accession>
<evidence type="ECO:0000259" key="9">
    <source>
        <dbReference type="Pfam" id="PF00696"/>
    </source>
</evidence>
<dbReference type="AlphaFoldDB" id="A0A8B3S2C7"/>
<dbReference type="InterPro" id="IPR041727">
    <property type="entry name" value="NAGK-C"/>
</dbReference>
<dbReference type="GO" id="GO:0042450">
    <property type="term" value="P:L-arginine biosynthetic process via ornithine"/>
    <property type="evidence" value="ECO:0007669"/>
    <property type="project" value="UniProtKB-UniRule"/>
</dbReference>
<proteinExistence type="inferred from homology"/>
<keyword evidence="4 8" id="KW-0808">Transferase</keyword>
<comment type="pathway">
    <text evidence="1 8">Amino-acid biosynthesis; L-arginine biosynthesis; N(2)-acetyl-L-ornithine from L-glutamate: step 2/4.</text>
</comment>
<evidence type="ECO:0000256" key="6">
    <source>
        <dbReference type="ARBA" id="ARBA00022777"/>
    </source>
</evidence>
<dbReference type="HAMAP" id="MF_00082">
    <property type="entry name" value="ArgB"/>
    <property type="match status" value="1"/>
</dbReference>
<dbReference type="EC" id="2.7.2.8" evidence="8"/>
<dbReference type="InterPro" id="IPR001057">
    <property type="entry name" value="Glu/AcGlu_kinase"/>
</dbReference>
<evidence type="ECO:0000256" key="8">
    <source>
        <dbReference type="HAMAP-Rule" id="MF_00082"/>
    </source>
</evidence>
<feature type="binding site" evidence="8">
    <location>
        <begin position="62"/>
        <end position="63"/>
    </location>
    <ligand>
        <name>substrate</name>
    </ligand>
</feature>
<keyword evidence="2 8" id="KW-0055">Arginine biosynthesis</keyword>
<evidence type="ECO:0000256" key="4">
    <source>
        <dbReference type="ARBA" id="ARBA00022679"/>
    </source>
</evidence>
<gene>
    <name evidence="8" type="primary">argB</name>
    <name evidence="10" type="ORF">AEth_00749</name>
</gene>
<dbReference type="PANTHER" id="PTHR23342">
    <property type="entry name" value="N-ACETYLGLUTAMATE SYNTHASE"/>
    <property type="match status" value="1"/>
</dbReference>
<evidence type="ECO:0000256" key="1">
    <source>
        <dbReference type="ARBA" id="ARBA00004828"/>
    </source>
</evidence>
<dbReference type="Pfam" id="PF00696">
    <property type="entry name" value="AA_kinase"/>
    <property type="match status" value="1"/>
</dbReference>
<evidence type="ECO:0000256" key="3">
    <source>
        <dbReference type="ARBA" id="ARBA00022605"/>
    </source>
</evidence>
<dbReference type="Proteomes" id="UP000291831">
    <property type="component" value="Unassembled WGS sequence"/>
</dbReference>
<comment type="function">
    <text evidence="8">Catalyzes the ATP-dependent phosphorylation of N-acetyl-L-glutamate.</text>
</comment>
<sequence length="304" mass="32823">MSLSREKILIEALPYIRRFHDTVMVLKVGGHAIVDTAVMEQIVQDIVLLCFVGIHPVIVHGGGPEITETMVKMGKKSEFCAGLRITDDDTLKIARMVLVGNINSKIVSTIGKYGGRGVGLSGSDGKLILARKLKPKVVQVEGVEHHIDLGWVGETEIINPEIIQITTSKGYIPVIAPIAVDEGGNHLNINADTVAGDIACALGATKLILLTDVPGILRNALDKNHRISRVATSEIEELIKDGIITGGMLPKIRSAAMAIETGVDEVHIIDGSKPHSLLLELFTDEGIGTMIYKGYENHTLRVRK</sequence>
<comment type="similarity">
    <text evidence="8">Belongs to the acetylglutamate kinase family. ArgB subfamily.</text>
</comment>
<dbReference type="PRINTS" id="PR00474">
    <property type="entry name" value="GLU5KINASE"/>
</dbReference>
<dbReference type="InterPro" id="IPR036393">
    <property type="entry name" value="AceGlu_kinase-like_sf"/>
</dbReference>
<reference evidence="11" key="1">
    <citation type="submission" date="2019-01" db="EMBL/GenBank/DDBJ databases">
        <title>Anaerobic oxidation of ethane by archaea from a marine hydrocarbon seep.</title>
        <authorList>
            <person name="Musat F."/>
        </authorList>
    </citation>
    <scope>NUCLEOTIDE SEQUENCE [LARGE SCALE GENOMIC DNA]</scope>
</reference>
<dbReference type="CDD" id="cd04250">
    <property type="entry name" value="AAK_NAGK-C"/>
    <property type="match status" value="1"/>
</dbReference>
<evidence type="ECO:0000313" key="11">
    <source>
        <dbReference type="Proteomes" id="UP000291831"/>
    </source>
</evidence>
<evidence type="ECO:0000256" key="2">
    <source>
        <dbReference type="ARBA" id="ARBA00022571"/>
    </source>
</evidence>
<organism evidence="10 11">
    <name type="scientific">Candidatus Argoarchaeum ethanivorans</name>
    <dbReference type="NCBI Taxonomy" id="2608793"/>
    <lineage>
        <taxon>Archaea</taxon>
        <taxon>Methanobacteriati</taxon>
        <taxon>Methanobacteriota</taxon>
        <taxon>Stenosarchaea group</taxon>
        <taxon>Methanomicrobia</taxon>
        <taxon>Methanosarcinales</taxon>
        <taxon>Methanosarcinales incertae sedis</taxon>
        <taxon>GOM Arc I cluster</taxon>
        <taxon>Candidatus Argoarchaeum</taxon>
    </lineage>
</organism>
<dbReference type="FunFam" id="3.40.1160.10:FF:000004">
    <property type="entry name" value="Acetylglutamate kinase"/>
    <property type="match status" value="1"/>
</dbReference>
<dbReference type="GO" id="GO:0005524">
    <property type="term" value="F:ATP binding"/>
    <property type="evidence" value="ECO:0007669"/>
    <property type="project" value="UniProtKB-UniRule"/>
</dbReference>
<dbReference type="InterPro" id="IPR004662">
    <property type="entry name" value="AcgluKinase_fam"/>
</dbReference>
<name>A0A8B3S2C7_9EURY</name>
<keyword evidence="3 8" id="KW-0028">Amino-acid biosynthesis</keyword>
<feature type="binding site" evidence="8">
    <location>
        <position position="188"/>
    </location>
    <ligand>
        <name>substrate</name>
    </ligand>
</feature>
<dbReference type="GO" id="GO:0005737">
    <property type="term" value="C:cytoplasm"/>
    <property type="evidence" value="ECO:0007669"/>
    <property type="project" value="UniProtKB-SubCell"/>
</dbReference>
<keyword evidence="7 8" id="KW-0067">ATP-binding</keyword>
<keyword evidence="5 8" id="KW-0547">Nucleotide-binding</keyword>
<comment type="caution">
    <text evidence="10">The sequence shown here is derived from an EMBL/GenBank/DDBJ whole genome shotgun (WGS) entry which is preliminary data.</text>
</comment>
<dbReference type="InterPro" id="IPR001048">
    <property type="entry name" value="Asp/Glu/Uridylate_kinase"/>
</dbReference>
<feature type="site" description="Transition state stabilizer" evidence="8">
    <location>
        <position position="251"/>
    </location>
</feature>
<dbReference type="GO" id="GO:0003991">
    <property type="term" value="F:acetylglutamate kinase activity"/>
    <property type="evidence" value="ECO:0007669"/>
    <property type="project" value="UniProtKB-UniRule"/>
</dbReference>
<evidence type="ECO:0000256" key="7">
    <source>
        <dbReference type="ARBA" id="ARBA00022840"/>
    </source>
</evidence>
<dbReference type="NCBIfam" id="TIGR00761">
    <property type="entry name" value="argB"/>
    <property type="match status" value="1"/>
</dbReference>
<feature type="site" description="Transition state stabilizer" evidence="8">
    <location>
        <position position="27"/>
    </location>
</feature>
<feature type="binding site" evidence="8">
    <location>
        <position position="84"/>
    </location>
    <ligand>
        <name>substrate</name>
    </ligand>
</feature>
<evidence type="ECO:0000313" key="10">
    <source>
        <dbReference type="EMBL" id="RZB31419.1"/>
    </source>
</evidence>
<comment type="subcellular location">
    <subcellularLocation>
        <location evidence="8">Cytoplasm</location>
    </subcellularLocation>
</comment>
<dbReference type="SUPFAM" id="SSF53633">
    <property type="entry name" value="Carbamate kinase-like"/>
    <property type="match status" value="1"/>
</dbReference>
<comment type="catalytic activity">
    <reaction evidence="8">
        <text>N-acetyl-L-glutamate + ATP = N-acetyl-L-glutamyl 5-phosphate + ADP</text>
        <dbReference type="Rhea" id="RHEA:14629"/>
        <dbReference type="ChEBI" id="CHEBI:30616"/>
        <dbReference type="ChEBI" id="CHEBI:44337"/>
        <dbReference type="ChEBI" id="CHEBI:57936"/>
        <dbReference type="ChEBI" id="CHEBI:456216"/>
        <dbReference type="EC" id="2.7.2.8"/>
    </reaction>
</comment>
<dbReference type="EMBL" id="RPGO01000017">
    <property type="protein sequence ID" value="RZB31419.1"/>
    <property type="molecule type" value="Genomic_DNA"/>
</dbReference>
<dbReference type="PANTHER" id="PTHR23342:SF0">
    <property type="entry name" value="N-ACETYLGLUTAMATE SYNTHASE, MITOCHONDRIAL"/>
    <property type="match status" value="1"/>
</dbReference>
<keyword evidence="8" id="KW-0963">Cytoplasm</keyword>
<dbReference type="Gene3D" id="3.40.1160.10">
    <property type="entry name" value="Acetylglutamate kinase-like"/>
    <property type="match status" value="1"/>
</dbReference>
<protein>
    <recommendedName>
        <fullName evidence="8">Acetylglutamate kinase</fullName>
        <ecNumber evidence="8">2.7.2.8</ecNumber>
    </recommendedName>
    <alternativeName>
        <fullName evidence="8">N-acetyl-L-glutamate 5-phosphotransferase</fullName>
    </alternativeName>
    <alternativeName>
        <fullName evidence="8">NAG kinase</fullName>
        <shortName evidence="8">NAGK</shortName>
    </alternativeName>
</protein>